<comment type="caution">
    <text evidence="3">The sequence shown here is derived from an EMBL/GenBank/DDBJ whole genome shotgun (WGS) entry which is preliminary data.</text>
</comment>
<keyword evidence="4" id="KW-1185">Reference proteome</keyword>
<sequence length="309" mass="35963">MAQTSLKSRNFFEQFCDTDNKIKKLTATQFAEVWNHYDKDGNGYIEGEELDEFLEQFNQLSFSSDAQVIVWIGINNIFPQSFNKDRLAKIREDFLKQYDENKDRKIDISELANILPEDENFLLLFRRASVVKSSQQFMRIWKQFDKNHNGFIDASEMEAFLESLSNSEGENCNKAKLTEYAKTIVNLFDTNKDGKLQLSELAKLLPTEENHLSNPLVKSADKISADEIDKVFDHYDKDGNGTIEDEEFEGFMKDFLDTLKESYTIEDLDKYKQVILNEWDVNHDGKISREELKMILLQHSKVCSEIAPK</sequence>
<dbReference type="InterPro" id="IPR011992">
    <property type="entry name" value="EF-hand-dom_pair"/>
</dbReference>
<feature type="domain" description="EF-hand" evidence="2">
    <location>
        <begin position="25"/>
        <end position="60"/>
    </location>
</feature>
<dbReference type="EMBL" id="JBJKFK010000114">
    <property type="protein sequence ID" value="KAL3319653.1"/>
    <property type="molecule type" value="Genomic_DNA"/>
</dbReference>
<dbReference type="Pfam" id="PF13499">
    <property type="entry name" value="EF-hand_7"/>
    <property type="match status" value="3"/>
</dbReference>
<feature type="domain" description="EF-hand" evidence="2">
    <location>
        <begin position="176"/>
        <end position="211"/>
    </location>
</feature>
<evidence type="ECO:0000313" key="3">
    <source>
        <dbReference type="EMBL" id="KAL3319653.1"/>
    </source>
</evidence>
<dbReference type="InterPro" id="IPR002048">
    <property type="entry name" value="EF_hand_dom"/>
</dbReference>
<feature type="domain" description="EF-hand" evidence="2">
    <location>
        <begin position="267"/>
        <end position="302"/>
    </location>
</feature>
<evidence type="ECO:0000313" key="4">
    <source>
        <dbReference type="Proteomes" id="UP001626550"/>
    </source>
</evidence>
<dbReference type="InterPro" id="IPR018247">
    <property type="entry name" value="EF_Hand_1_Ca_BS"/>
</dbReference>
<dbReference type="PANTHER" id="PTHR19972">
    <property type="entry name" value="CALBINDIN"/>
    <property type="match status" value="1"/>
</dbReference>
<dbReference type="Gene3D" id="1.10.238.10">
    <property type="entry name" value="EF-hand"/>
    <property type="match status" value="3"/>
</dbReference>
<evidence type="ECO:0000256" key="1">
    <source>
        <dbReference type="ARBA" id="ARBA00022837"/>
    </source>
</evidence>
<dbReference type="PROSITE" id="PS50222">
    <property type="entry name" value="EF_HAND_2"/>
    <property type="match status" value="5"/>
</dbReference>
<dbReference type="InterPro" id="IPR051001">
    <property type="entry name" value="Calbindin_Ca-bind"/>
</dbReference>
<dbReference type="Proteomes" id="UP001626550">
    <property type="component" value="Unassembled WGS sequence"/>
</dbReference>
<protein>
    <submittedName>
        <fullName evidence="3">Calbindin</fullName>
    </submittedName>
</protein>
<dbReference type="SUPFAM" id="SSF47473">
    <property type="entry name" value="EF-hand"/>
    <property type="match status" value="2"/>
</dbReference>
<feature type="domain" description="EF-hand" evidence="2">
    <location>
        <begin position="223"/>
        <end position="258"/>
    </location>
</feature>
<accession>A0ABD2QJC8</accession>
<dbReference type="PROSITE" id="PS00018">
    <property type="entry name" value="EF_HAND_1"/>
    <property type="match status" value="6"/>
</dbReference>
<organism evidence="3 4">
    <name type="scientific">Cichlidogyrus casuarinus</name>
    <dbReference type="NCBI Taxonomy" id="1844966"/>
    <lineage>
        <taxon>Eukaryota</taxon>
        <taxon>Metazoa</taxon>
        <taxon>Spiralia</taxon>
        <taxon>Lophotrochozoa</taxon>
        <taxon>Platyhelminthes</taxon>
        <taxon>Monogenea</taxon>
        <taxon>Monopisthocotylea</taxon>
        <taxon>Dactylogyridea</taxon>
        <taxon>Ancyrocephalidae</taxon>
        <taxon>Cichlidogyrus</taxon>
    </lineage>
</organism>
<name>A0ABD2QJC8_9PLAT</name>
<keyword evidence="1" id="KW-0106">Calcium</keyword>
<feature type="domain" description="EF-hand" evidence="2">
    <location>
        <begin position="132"/>
        <end position="167"/>
    </location>
</feature>
<dbReference type="SMART" id="SM00054">
    <property type="entry name" value="EFh"/>
    <property type="match status" value="6"/>
</dbReference>
<evidence type="ECO:0000259" key="2">
    <source>
        <dbReference type="PROSITE" id="PS50222"/>
    </source>
</evidence>
<dbReference type="AlphaFoldDB" id="A0ABD2QJC8"/>
<dbReference type="PANTHER" id="PTHR19972:SF10">
    <property type="entry name" value="CALBINDIN-32"/>
    <property type="match status" value="1"/>
</dbReference>
<proteinExistence type="predicted"/>
<reference evidence="3 4" key="1">
    <citation type="submission" date="2024-11" db="EMBL/GenBank/DDBJ databases">
        <title>Adaptive evolution of stress response genes in parasites aligns with host niche diversity.</title>
        <authorList>
            <person name="Hahn C."/>
            <person name="Resl P."/>
        </authorList>
    </citation>
    <scope>NUCLEOTIDE SEQUENCE [LARGE SCALE GENOMIC DNA]</scope>
    <source>
        <strain evidence="3">EGGRZ-B1_66</strain>
        <tissue evidence="3">Body</tissue>
    </source>
</reference>
<gene>
    <name evidence="3" type="primary">CALB1_1</name>
    <name evidence="3" type="ORF">Ciccas_001675</name>
</gene>